<accession>A0ABU8FL56</accession>
<evidence type="ECO:0000313" key="1">
    <source>
        <dbReference type="EMBL" id="MEI4803426.1"/>
    </source>
</evidence>
<organism evidence="1 2">
    <name type="scientific">Bacillus bruguierae</name>
    <dbReference type="NCBI Taxonomy" id="3127667"/>
    <lineage>
        <taxon>Bacteria</taxon>
        <taxon>Bacillati</taxon>
        <taxon>Bacillota</taxon>
        <taxon>Bacilli</taxon>
        <taxon>Bacillales</taxon>
        <taxon>Bacillaceae</taxon>
        <taxon>Bacillus</taxon>
    </lineage>
</organism>
<keyword evidence="2" id="KW-1185">Reference proteome</keyword>
<proteinExistence type="predicted"/>
<dbReference type="InterPro" id="IPR032721">
    <property type="entry name" value="Toxin-deaminase"/>
</dbReference>
<evidence type="ECO:0000313" key="2">
    <source>
        <dbReference type="Proteomes" id="UP001372526"/>
    </source>
</evidence>
<dbReference type="Proteomes" id="UP001372526">
    <property type="component" value="Unassembled WGS sequence"/>
</dbReference>
<name>A0ABU8FL56_9BACI</name>
<gene>
    <name evidence="1" type="ORF">WAZ07_19575</name>
</gene>
<dbReference type="Pfam" id="PF14424">
    <property type="entry name" value="Toxin-deaminase"/>
    <property type="match status" value="1"/>
</dbReference>
<protein>
    <submittedName>
        <fullName evidence="1">Deaminase domain-containing protein</fullName>
    </submittedName>
</protein>
<comment type="caution">
    <text evidence="1">The sequence shown here is derived from an EMBL/GenBank/DDBJ whole genome shotgun (WGS) entry which is preliminary data.</text>
</comment>
<sequence>MDNTLAFFKGPKPAGDSVLIGEQGGSGKITEWVNTHHAESTKFMDGKIQGLEASLAKGVAEAKTTIRLLDEVVNSNFLNIINKHKNKLPQWAIGKGNFECAEVTIEGITKNEYFAHSAIQAEIESIKGTGILIKPDSTLLKAIKVDGNNVVDGAGAWLRDVDTEFKILSEIQNKLGTEYSTAGKIKLFTELECCPSCLDIIEQFKNYITT</sequence>
<reference evidence="1 2" key="1">
    <citation type="submission" date="2024-01" db="EMBL/GenBank/DDBJ databases">
        <title>Seven novel Bacillus-like species.</title>
        <authorList>
            <person name="Liu G."/>
        </authorList>
    </citation>
    <scope>NUCLEOTIDE SEQUENCE [LARGE SCALE GENOMIC DNA]</scope>
    <source>
        <strain evidence="1 2">FJAT-51639</strain>
    </source>
</reference>
<dbReference type="EMBL" id="JBAWSX010000014">
    <property type="protein sequence ID" value="MEI4803426.1"/>
    <property type="molecule type" value="Genomic_DNA"/>
</dbReference>
<dbReference type="RefSeq" id="WP_336473770.1">
    <property type="nucleotide sequence ID" value="NZ_JBAWSX010000014.1"/>
</dbReference>